<keyword evidence="2" id="KW-0489">Methyltransferase</keyword>
<keyword evidence="2" id="KW-0808">Transferase</keyword>
<dbReference type="SUPFAM" id="SSF53335">
    <property type="entry name" value="S-adenosyl-L-methionine-dependent methyltransferases"/>
    <property type="match status" value="1"/>
</dbReference>
<evidence type="ECO:0000259" key="1">
    <source>
        <dbReference type="Pfam" id="PF08241"/>
    </source>
</evidence>
<gene>
    <name evidence="2" type="ORF">FM037_15655</name>
</gene>
<keyword evidence="3" id="KW-1185">Reference proteome</keyword>
<dbReference type="Proteomes" id="UP000315947">
    <property type="component" value="Chromosome"/>
</dbReference>
<dbReference type="InterPro" id="IPR029063">
    <property type="entry name" value="SAM-dependent_MTases_sf"/>
</dbReference>
<proteinExistence type="predicted"/>
<evidence type="ECO:0000313" key="3">
    <source>
        <dbReference type="Proteomes" id="UP000315947"/>
    </source>
</evidence>
<dbReference type="Pfam" id="PF08241">
    <property type="entry name" value="Methyltransf_11"/>
    <property type="match status" value="1"/>
</dbReference>
<dbReference type="Gene3D" id="3.40.50.150">
    <property type="entry name" value="Vaccinia Virus protein VP39"/>
    <property type="match status" value="1"/>
</dbReference>
<dbReference type="InterPro" id="IPR013216">
    <property type="entry name" value="Methyltransf_11"/>
</dbReference>
<dbReference type="GO" id="GO:0008168">
    <property type="term" value="F:methyltransferase activity"/>
    <property type="evidence" value="ECO:0007669"/>
    <property type="project" value="UniProtKB-KW"/>
</dbReference>
<protein>
    <submittedName>
        <fullName evidence="2">Class I SAM-dependent methyltransferase</fullName>
    </submittedName>
</protein>
<sequence>MFNDIKVLVPRTWSQLPNGEKIKASVEQELESWWPRVFGYHMLSLGPLSAELKMPGLPIGRQFSLFDGDGASLRAEFSALPIQNGVIDAVVMNMLLEFEHDPYKLLRETDRVLISGGYLFIVGFNPLSPAFIGKVLPKYQDKLPWCGRFFTPSRVKDWLGLLGYQVVADERIIHHHLLSEIRQKSIWQNALKAWLPGTGSVYLIVARKLETPLTPIHERKKVRQPNWSAAPTAGRTSLETTSKQKIIEFKCE</sequence>
<name>A0ABX5WZ56_9GAMM</name>
<accession>A0ABX5WZ56</accession>
<evidence type="ECO:0000313" key="2">
    <source>
        <dbReference type="EMBL" id="QDO84386.1"/>
    </source>
</evidence>
<organism evidence="2 3">
    <name type="scientific">Shewanella psychropiezotolerans</name>
    <dbReference type="NCBI Taxonomy" id="2593655"/>
    <lineage>
        <taxon>Bacteria</taxon>
        <taxon>Pseudomonadati</taxon>
        <taxon>Pseudomonadota</taxon>
        <taxon>Gammaproteobacteria</taxon>
        <taxon>Alteromonadales</taxon>
        <taxon>Shewanellaceae</taxon>
        <taxon>Shewanella</taxon>
    </lineage>
</organism>
<reference evidence="2 3" key="1">
    <citation type="submission" date="2019-07" db="EMBL/GenBank/DDBJ databases">
        <title>Shewanella sp. YLB-06 whole genomic sequence.</title>
        <authorList>
            <person name="Yu L."/>
        </authorList>
    </citation>
    <scope>NUCLEOTIDE SEQUENCE [LARGE SCALE GENOMIC DNA]</scope>
    <source>
        <strain evidence="2 3">YLB-06</strain>
    </source>
</reference>
<dbReference type="EMBL" id="CP041614">
    <property type="protein sequence ID" value="QDO84386.1"/>
    <property type="molecule type" value="Genomic_DNA"/>
</dbReference>
<feature type="domain" description="Methyltransferase type 11" evidence="1">
    <location>
        <begin position="73"/>
        <end position="121"/>
    </location>
</feature>
<dbReference type="GO" id="GO:0032259">
    <property type="term" value="P:methylation"/>
    <property type="evidence" value="ECO:0007669"/>
    <property type="project" value="UniProtKB-KW"/>
</dbReference>
<dbReference type="RefSeq" id="WP_144046745.1">
    <property type="nucleotide sequence ID" value="NZ_CP041614.1"/>
</dbReference>